<gene>
    <name evidence="3" type="ORF">Q9315_18595</name>
</gene>
<evidence type="ECO:0000313" key="4">
    <source>
        <dbReference type="Proteomes" id="UP001225788"/>
    </source>
</evidence>
<geneLocation type="plasmid" evidence="3 4">
    <name>unnamed1</name>
</geneLocation>
<dbReference type="InterPro" id="IPR039374">
    <property type="entry name" value="SIP_fam"/>
</dbReference>
<dbReference type="InterPro" id="IPR007037">
    <property type="entry name" value="SIP_rossman_dom"/>
</dbReference>
<dbReference type="Pfam" id="PF09981">
    <property type="entry name" value="DUF2218"/>
    <property type="match status" value="1"/>
</dbReference>
<dbReference type="PROSITE" id="PS51384">
    <property type="entry name" value="FAD_FR"/>
    <property type="match status" value="1"/>
</dbReference>
<keyword evidence="4" id="KW-1185">Reference proteome</keyword>
<organism evidence="3 4">
    <name type="scientific">Shinella oryzae</name>
    <dbReference type="NCBI Taxonomy" id="2871820"/>
    <lineage>
        <taxon>Bacteria</taxon>
        <taxon>Pseudomonadati</taxon>
        <taxon>Pseudomonadota</taxon>
        <taxon>Alphaproteobacteria</taxon>
        <taxon>Hyphomicrobiales</taxon>
        <taxon>Rhizobiaceae</taxon>
        <taxon>Shinella</taxon>
    </lineage>
</organism>
<dbReference type="Pfam" id="PF08021">
    <property type="entry name" value="FAD_binding_9"/>
    <property type="match status" value="1"/>
</dbReference>
<evidence type="ECO:0000256" key="1">
    <source>
        <dbReference type="ARBA" id="ARBA00035644"/>
    </source>
</evidence>
<dbReference type="Proteomes" id="UP001225788">
    <property type="component" value="Plasmid unnamed1"/>
</dbReference>
<sequence>MQTAADVRLANPDLFLTVFLDHLETHAHVERQADGADITSEYGHVRLRRSLAGLSIEATASTASELAVIRTFIADHVFEFAADAQVEWSGEGATDTVPANFQEVCVERTEAVTPRMRRVVFRAGRLSAFLNTDHHHVRLLFPPDGKAPRWPRQSASGRLTWPAGDDTLSSRVYTIRWVDERTSTFAIDFVLHHETTSGPGVAFAHRSIPGEIAGLIGPGGGGTPPGEKLLLIGDETALPAIARIAESLAGQAEIKAVVEVSDIAETAYLCPGPGLHIEWLLRNGRAAGDPAMILDAVETELDDKASGLSVWAGCEHGVAAELRACLSARLPRLGKTSITAYWKRPANGTRQ</sequence>
<dbReference type="InterPro" id="IPR039261">
    <property type="entry name" value="FNR_nucleotide-bd"/>
</dbReference>
<keyword evidence="3" id="KW-0614">Plasmid</keyword>
<dbReference type="Pfam" id="PF04954">
    <property type="entry name" value="SIP"/>
    <property type="match status" value="1"/>
</dbReference>
<feature type="domain" description="FAD-binding FR-type" evidence="2">
    <location>
        <begin position="99"/>
        <end position="225"/>
    </location>
</feature>
<dbReference type="InterPro" id="IPR017927">
    <property type="entry name" value="FAD-bd_FR_type"/>
</dbReference>
<dbReference type="InterPro" id="IPR014543">
    <property type="entry name" value="UCP028291"/>
</dbReference>
<dbReference type="InterPro" id="IPR013113">
    <property type="entry name" value="SIP_FAD-bd"/>
</dbReference>
<accession>A0ABY9KBJ0</accession>
<dbReference type="Gene3D" id="3.40.50.80">
    <property type="entry name" value="Nucleotide-binding domain of ferredoxin-NADP reductase (FNR) module"/>
    <property type="match status" value="1"/>
</dbReference>
<reference evidence="3 4" key="1">
    <citation type="submission" date="2023-08" db="EMBL/GenBank/DDBJ databases">
        <title>Pathogen: clinical or host-associated sample.</title>
        <authorList>
            <person name="Hergert J."/>
            <person name="Casey R."/>
            <person name="Wagner J."/>
            <person name="Young E.L."/>
            <person name="Oakeson K.F."/>
        </authorList>
    </citation>
    <scope>NUCLEOTIDE SEQUENCE [LARGE SCALE GENOMIC DNA]</scope>
    <source>
        <strain evidence="3 4">UPHL-collab-2</strain>
        <plasmid evidence="3 4">unnamed1</plasmid>
    </source>
</reference>
<name>A0ABY9KBJ0_9HYPH</name>
<dbReference type="Gene3D" id="3.30.310.50">
    <property type="entry name" value="Alpha-D-phosphohexomutase, C-terminal domain"/>
    <property type="match status" value="1"/>
</dbReference>
<dbReference type="CDD" id="cd06193">
    <property type="entry name" value="siderophore_interacting"/>
    <property type="match status" value="1"/>
</dbReference>
<dbReference type="EMBL" id="CP132315">
    <property type="protein sequence ID" value="WLS05878.1"/>
    <property type="molecule type" value="Genomic_DNA"/>
</dbReference>
<dbReference type="PANTHER" id="PTHR30157:SF0">
    <property type="entry name" value="NADPH-DEPENDENT FERRIC-CHELATE REDUCTASE"/>
    <property type="match status" value="1"/>
</dbReference>
<dbReference type="RefSeq" id="WP_306162273.1">
    <property type="nucleotide sequence ID" value="NZ_CP132315.1"/>
</dbReference>
<evidence type="ECO:0000259" key="2">
    <source>
        <dbReference type="PROSITE" id="PS51384"/>
    </source>
</evidence>
<protein>
    <submittedName>
        <fullName evidence="3">Siderophore-interacting protein</fullName>
    </submittedName>
</protein>
<proteinExistence type="inferred from homology"/>
<comment type="similarity">
    <text evidence="1">Belongs to the SIP oxidoreductase family.</text>
</comment>
<evidence type="ECO:0000313" key="3">
    <source>
        <dbReference type="EMBL" id="WLS05878.1"/>
    </source>
</evidence>
<dbReference type="Gene3D" id="2.40.30.10">
    <property type="entry name" value="Translation factors"/>
    <property type="match status" value="1"/>
</dbReference>
<dbReference type="PANTHER" id="PTHR30157">
    <property type="entry name" value="FERRIC REDUCTASE, NADPH-DEPENDENT"/>
    <property type="match status" value="1"/>
</dbReference>